<evidence type="ECO:0000256" key="7">
    <source>
        <dbReference type="ARBA" id="ARBA00023065"/>
    </source>
</evidence>
<dbReference type="EMBL" id="AYYZ01000019">
    <property type="protein sequence ID" value="KRM52519.1"/>
    <property type="molecule type" value="Genomic_DNA"/>
</dbReference>
<dbReference type="AlphaFoldDB" id="A0A0R1ZCM8"/>
<keyword evidence="13" id="KW-1185">Reference proteome</keyword>
<dbReference type="GO" id="GO:0042777">
    <property type="term" value="P:proton motive force-driven plasma membrane ATP synthesis"/>
    <property type="evidence" value="ECO:0007669"/>
    <property type="project" value="UniProtKB-UniRule"/>
</dbReference>
<sequence>MAGSLQSVKRRINSTKKTQQITNAMQMVSTVKLNQIQRHTASYQVYAAKIRSVITHLAKSHLLDSISVSSSSKKSDDPMSSLGMLQQRPVRKVGIVVITSDRGLVGSYNSTVLKQTMTLIDNVSKADNKKDDIVILAIGSTGADFFKQRGFNIGYEYQGVNDVPKFKEVRPIVQAIVTMFTNGAFDKLYVCYNHFVNTLTSEFRAEQMLPITAENVGDLENDGLEEAKEGQIAPAYDAEPSQDAILEVVLPQYAESLVYGAILDAKTSEHASSSTAMKSASDNADDIISSLQLQYNRARQSAITTEITEITGAQAALE</sequence>
<dbReference type="STRING" id="1423820.FC64_GL000476"/>
<dbReference type="Proteomes" id="UP000051291">
    <property type="component" value="Unassembled WGS sequence"/>
</dbReference>
<keyword evidence="7 11" id="KW-0406">Ion transport</keyword>
<evidence type="ECO:0000256" key="11">
    <source>
        <dbReference type="HAMAP-Rule" id="MF_00815"/>
    </source>
</evidence>
<evidence type="ECO:0000256" key="8">
    <source>
        <dbReference type="ARBA" id="ARBA00023136"/>
    </source>
</evidence>
<evidence type="ECO:0000256" key="4">
    <source>
        <dbReference type="ARBA" id="ARBA00022448"/>
    </source>
</evidence>
<dbReference type="GO" id="GO:0005524">
    <property type="term" value="F:ATP binding"/>
    <property type="evidence" value="ECO:0007669"/>
    <property type="project" value="UniProtKB-UniRule"/>
</dbReference>
<evidence type="ECO:0000256" key="5">
    <source>
        <dbReference type="ARBA" id="ARBA00022475"/>
    </source>
</evidence>
<keyword evidence="4 11" id="KW-0813">Transport</keyword>
<dbReference type="GO" id="GO:0046933">
    <property type="term" value="F:proton-transporting ATP synthase activity, rotational mechanism"/>
    <property type="evidence" value="ECO:0007669"/>
    <property type="project" value="UniProtKB-UniRule"/>
</dbReference>
<dbReference type="CDD" id="cd12151">
    <property type="entry name" value="F1-ATPase_gamma"/>
    <property type="match status" value="1"/>
</dbReference>
<evidence type="ECO:0000256" key="10">
    <source>
        <dbReference type="ARBA" id="ARBA00023310"/>
    </source>
</evidence>
<dbReference type="PANTHER" id="PTHR11693:SF22">
    <property type="entry name" value="ATP SYNTHASE SUBUNIT GAMMA, MITOCHONDRIAL"/>
    <property type="match status" value="1"/>
</dbReference>
<keyword evidence="8 11" id="KW-0472">Membrane</keyword>
<dbReference type="InterPro" id="IPR035968">
    <property type="entry name" value="ATP_synth_F1_ATPase_gsu"/>
</dbReference>
<comment type="caution">
    <text evidence="12">The sequence shown here is derived from an EMBL/GenBank/DDBJ whole genome shotgun (WGS) entry which is preliminary data.</text>
</comment>
<dbReference type="HAMAP" id="MF_00815">
    <property type="entry name" value="ATP_synth_gamma_bact"/>
    <property type="match status" value="1"/>
</dbReference>
<dbReference type="Gene3D" id="1.10.287.80">
    <property type="entry name" value="ATP synthase, gamma subunit, helix hairpin domain"/>
    <property type="match status" value="2"/>
</dbReference>
<organism evidence="12 13">
    <name type="scientific">Ligilactobacillus araffinosus DSM 20653</name>
    <dbReference type="NCBI Taxonomy" id="1423820"/>
    <lineage>
        <taxon>Bacteria</taxon>
        <taxon>Bacillati</taxon>
        <taxon>Bacillota</taxon>
        <taxon>Bacilli</taxon>
        <taxon>Lactobacillales</taxon>
        <taxon>Lactobacillaceae</taxon>
        <taxon>Ligilactobacillus</taxon>
    </lineage>
</organism>
<comment type="subunit">
    <text evidence="11">F-type ATPases have 2 components, CF(1) - the catalytic core - and CF(0) - the membrane proton channel. CF(1) has five subunits: alpha(3), beta(3), gamma(1), delta(1), epsilon(1). CF(0) has three main subunits: a, b and c.</text>
</comment>
<evidence type="ECO:0000256" key="1">
    <source>
        <dbReference type="ARBA" id="ARBA00003456"/>
    </source>
</evidence>
<comment type="function">
    <text evidence="1 11">Produces ATP from ADP in the presence of a proton gradient across the membrane. The gamma chain is believed to be important in regulating ATPase activity and the flow of protons through the CF(0) complex.</text>
</comment>
<dbReference type="Pfam" id="PF00231">
    <property type="entry name" value="ATP-synt"/>
    <property type="match status" value="1"/>
</dbReference>
<dbReference type="RefSeq" id="WP_057906518.1">
    <property type="nucleotide sequence ID" value="NZ_AYYZ01000019.1"/>
</dbReference>
<keyword evidence="6 11" id="KW-0375">Hydrogen ion transport</keyword>
<dbReference type="PRINTS" id="PR00126">
    <property type="entry name" value="ATPASEGAMMA"/>
</dbReference>
<evidence type="ECO:0000256" key="3">
    <source>
        <dbReference type="ARBA" id="ARBA00007681"/>
    </source>
</evidence>
<protein>
    <recommendedName>
        <fullName evidence="11">ATP synthase gamma chain</fullName>
    </recommendedName>
    <alternativeName>
        <fullName evidence="11">ATP synthase F1 sector gamma subunit</fullName>
    </alternativeName>
    <alternativeName>
        <fullName evidence="11">F-ATPase gamma subunit</fullName>
    </alternativeName>
</protein>
<dbReference type="GO" id="GO:0045259">
    <property type="term" value="C:proton-transporting ATP synthase complex"/>
    <property type="evidence" value="ECO:0007669"/>
    <property type="project" value="UniProtKB-KW"/>
</dbReference>
<evidence type="ECO:0000256" key="9">
    <source>
        <dbReference type="ARBA" id="ARBA00023196"/>
    </source>
</evidence>
<keyword evidence="5 11" id="KW-1003">Cell membrane</keyword>
<evidence type="ECO:0000256" key="6">
    <source>
        <dbReference type="ARBA" id="ARBA00022781"/>
    </source>
</evidence>
<evidence type="ECO:0000313" key="13">
    <source>
        <dbReference type="Proteomes" id="UP000051291"/>
    </source>
</evidence>
<evidence type="ECO:0000256" key="2">
    <source>
        <dbReference type="ARBA" id="ARBA00004170"/>
    </source>
</evidence>
<dbReference type="GO" id="GO:0005886">
    <property type="term" value="C:plasma membrane"/>
    <property type="evidence" value="ECO:0007669"/>
    <property type="project" value="UniProtKB-SubCell"/>
</dbReference>
<comment type="similarity">
    <text evidence="3 11">Belongs to the ATPase gamma chain family.</text>
</comment>
<proteinExistence type="inferred from homology"/>
<dbReference type="InterPro" id="IPR000131">
    <property type="entry name" value="ATP_synth_F1_gsu"/>
</dbReference>
<comment type="subcellular location">
    <subcellularLocation>
        <location evidence="11">Cell membrane</location>
        <topology evidence="11">Peripheral membrane protein</topology>
    </subcellularLocation>
    <subcellularLocation>
        <location evidence="2">Membrane</location>
        <topology evidence="2">Peripheral membrane protein</topology>
    </subcellularLocation>
</comment>
<reference evidence="12 13" key="1">
    <citation type="journal article" date="2015" name="Genome Announc.">
        <title>Expanding the biotechnology potential of lactobacilli through comparative genomics of 213 strains and associated genera.</title>
        <authorList>
            <person name="Sun Z."/>
            <person name="Harris H.M."/>
            <person name="McCann A."/>
            <person name="Guo C."/>
            <person name="Argimon S."/>
            <person name="Zhang W."/>
            <person name="Yang X."/>
            <person name="Jeffery I.B."/>
            <person name="Cooney J.C."/>
            <person name="Kagawa T.F."/>
            <person name="Liu W."/>
            <person name="Song Y."/>
            <person name="Salvetti E."/>
            <person name="Wrobel A."/>
            <person name="Rasinkangas P."/>
            <person name="Parkhill J."/>
            <person name="Rea M.C."/>
            <person name="O'Sullivan O."/>
            <person name="Ritari J."/>
            <person name="Douillard F.P."/>
            <person name="Paul Ross R."/>
            <person name="Yang R."/>
            <person name="Briner A.E."/>
            <person name="Felis G.E."/>
            <person name="de Vos W.M."/>
            <person name="Barrangou R."/>
            <person name="Klaenhammer T.R."/>
            <person name="Caufield P.W."/>
            <person name="Cui Y."/>
            <person name="Zhang H."/>
            <person name="O'Toole P.W."/>
        </authorList>
    </citation>
    <scope>NUCLEOTIDE SEQUENCE [LARGE SCALE GENOMIC DNA]</scope>
    <source>
        <strain evidence="12 13">DSM 20653</strain>
    </source>
</reference>
<dbReference type="SUPFAM" id="SSF52943">
    <property type="entry name" value="ATP synthase (F1-ATPase), gamma subunit"/>
    <property type="match status" value="1"/>
</dbReference>
<keyword evidence="10 11" id="KW-0066">ATP synthesis</keyword>
<dbReference type="PATRIC" id="fig|1423820.4.peg.479"/>
<dbReference type="PANTHER" id="PTHR11693">
    <property type="entry name" value="ATP SYNTHASE GAMMA CHAIN"/>
    <property type="match status" value="1"/>
</dbReference>
<dbReference type="NCBIfam" id="NF004147">
    <property type="entry name" value="PRK05621.2-1"/>
    <property type="match status" value="1"/>
</dbReference>
<dbReference type="Gene3D" id="3.40.1380.10">
    <property type="match status" value="1"/>
</dbReference>
<accession>A0A0R1ZCM8</accession>
<evidence type="ECO:0000313" key="12">
    <source>
        <dbReference type="EMBL" id="KRM52519.1"/>
    </source>
</evidence>
<name>A0A0R1ZCM8_9LACO</name>
<dbReference type="NCBIfam" id="TIGR01146">
    <property type="entry name" value="ATPsyn_F1gamma"/>
    <property type="match status" value="1"/>
</dbReference>
<gene>
    <name evidence="11" type="primary">atpG</name>
    <name evidence="12" type="ORF">FC64_GL000476</name>
</gene>
<keyword evidence="9 11" id="KW-0139">CF(1)</keyword>